<dbReference type="Proteomes" id="UP000233343">
    <property type="component" value="Unassembled WGS sequence"/>
</dbReference>
<dbReference type="AlphaFoldDB" id="A0A2N0ZMC1"/>
<reference evidence="1 2" key="1">
    <citation type="journal article" date="2010" name="Int. J. Syst. Evol. Microbiol.">
        <title>Bacillus horneckiae sp. nov., isolated from a spacecraft-assembly clean room.</title>
        <authorList>
            <person name="Vaishampayan P."/>
            <person name="Probst A."/>
            <person name="Krishnamurthi S."/>
            <person name="Ghosh S."/>
            <person name="Osman S."/>
            <person name="McDowall A."/>
            <person name="Ruckmani A."/>
            <person name="Mayilraj S."/>
            <person name="Venkateswaran K."/>
        </authorList>
    </citation>
    <scope>NUCLEOTIDE SEQUENCE [LARGE SCALE GENOMIC DNA]</scope>
    <source>
        <strain evidence="2">1PO1SC</strain>
    </source>
</reference>
<accession>A0A2N0ZMC1</accession>
<sequence>MPNNEKHWLDGILELDNEHEFASKNNESDDLSWLTAQNEETPNFLEGIELLEVSMVNHRKQFIESFKQQNIMEIIKKQANKIQLTQPEMKILKAFKETFPDISIEELEEVANAIK</sequence>
<dbReference type="RefSeq" id="WP_066191320.1">
    <property type="nucleotide sequence ID" value="NZ_JARMMB010000002.1"/>
</dbReference>
<name>A0A2N0ZMC1_9BACI</name>
<dbReference type="EMBL" id="PISD01000006">
    <property type="protein sequence ID" value="PKG30658.1"/>
    <property type="molecule type" value="Genomic_DNA"/>
</dbReference>
<comment type="caution">
    <text evidence="1">The sequence shown here is derived from an EMBL/GenBank/DDBJ whole genome shotgun (WGS) entry which is preliminary data.</text>
</comment>
<evidence type="ECO:0000313" key="2">
    <source>
        <dbReference type="Proteomes" id="UP000233343"/>
    </source>
</evidence>
<proteinExistence type="predicted"/>
<evidence type="ECO:0000313" key="1">
    <source>
        <dbReference type="EMBL" id="PKG30658.1"/>
    </source>
</evidence>
<protein>
    <submittedName>
        <fullName evidence="1">Uncharacterized protein</fullName>
    </submittedName>
</protein>
<organism evidence="1 2">
    <name type="scientific">Cytobacillus horneckiae</name>
    <dbReference type="NCBI Taxonomy" id="549687"/>
    <lineage>
        <taxon>Bacteria</taxon>
        <taxon>Bacillati</taxon>
        <taxon>Bacillota</taxon>
        <taxon>Bacilli</taxon>
        <taxon>Bacillales</taxon>
        <taxon>Bacillaceae</taxon>
        <taxon>Cytobacillus</taxon>
    </lineage>
</organism>
<keyword evidence="2" id="KW-1185">Reference proteome</keyword>
<gene>
    <name evidence="1" type="ORF">CWS20_01865</name>
</gene>